<reference evidence="2 3" key="1">
    <citation type="journal article" date="2012" name="J. Bacteriol.">
        <title>Complete genome sequence of Pelagibacterium halotolerans B2T.</title>
        <authorList>
            <person name="Huo Y.Y."/>
            <person name="Cheng H."/>
            <person name="Han X.F."/>
            <person name="Jiang X.W."/>
            <person name="Sun C."/>
            <person name="Zhang X.Q."/>
            <person name="Zhu X.F."/>
            <person name="Liu Y.F."/>
            <person name="Li P.F."/>
            <person name="Ni P.X."/>
            <person name="Wu M."/>
        </authorList>
    </citation>
    <scope>NUCLEOTIDE SEQUENCE [LARGE SCALE GENOMIC DNA]</scope>
    <source>
        <strain evidence="3">DSM 22347 / JCM 15775 / CGMCC 1.7692 / B2</strain>
    </source>
</reference>
<dbReference type="KEGG" id="phl:KKY_1152"/>
<dbReference type="AlphaFoldDB" id="G4R6I8"/>
<dbReference type="RefSeq" id="WP_014130333.1">
    <property type="nucleotide sequence ID" value="NC_016078.1"/>
</dbReference>
<evidence type="ECO:0000313" key="3">
    <source>
        <dbReference type="Proteomes" id="UP000008850"/>
    </source>
</evidence>
<evidence type="ECO:0008006" key="4">
    <source>
        <dbReference type="Google" id="ProtNLM"/>
    </source>
</evidence>
<gene>
    <name evidence="2" type="ordered locus">KKY_1152</name>
</gene>
<accession>G4R6I8</accession>
<dbReference type="Proteomes" id="UP000008850">
    <property type="component" value="Chromosome"/>
</dbReference>
<protein>
    <recommendedName>
        <fullName evidence="4">DUF2842 domain-containing protein</fullName>
    </recommendedName>
</protein>
<evidence type="ECO:0000256" key="1">
    <source>
        <dbReference type="SAM" id="Phobius"/>
    </source>
</evidence>
<organism evidence="2 3">
    <name type="scientific">Pelagibacterium halotolerans (strain DSM 22347 / JCM 15775 / CGMCC 1.7692 / B2)</name>
    <dbReference type="NCBI Taxonomy" id="1082931"/>
    <lineage>
        <taxon>Bacteria</taxon>
        <taxon>Pseudomonadati</taxon>
        <taxon>Pseudomonadota</taxon>
        <taxon>Alphaproteobacteria</taxon>
        <taxon>Hyphomicrobiales</taxon>
        <taxon>Devosiaceae</taxon>
        <taxon>Pelagibacterium</taxon>
    </lineage>
</organism>
<feature type="transmembrane region" description="Helical" evidence="1">
    <location>
        <begin position="41"/>
        <end position="64"/>
    </location>
</feature>
<dbReference type="InterPro" id="IPR021265">
    <property type="entry name" value="DUF2842"/>
</dbReference>
<feature type="transmembrane region" description="Helical" evidence="1">
    <location>
        <begin position="9"/>
        <end position="29"/>
    </location>
</feature>
<proteinExistence type="predicted"/>
<dbReference type="eggNOG" id="ENOG50321H2">
    <property type="taxonomic scope" value="Bacteria"/>
</dbReference>
<keyword evidence="1" id="KW-1133">Transmembrane helix</keyword>
<dbReference type="EMBL" id="CP003075">
    <property type="protein sequence ID" value="AEQ51184.1"/>
    <property type="molecule type" value="Genomic_DNA"/>
</dbReference>
<keyword evidence="3" id="KW-1185">Reference proteome</keyword>
<dbReference type="Pfam" id="PF11003">
    <property type="entry name" value="DUF2842"/>
    <property type="match status" value="1"/>
</dbReference>
<keyword evidence="1" id="KW-0472">Membrane</keyword>
<keyword evidence="1" id="KW-0812">Transmembrane</keyword>
<dbReference type="HOGENOM" id="CLU_179280_2_0_5"/>
<sequence length="68" mass="7898">MTQRQRKAIGIGLTLLTLVLWTALGLWIYELWLVGAHNFVHLAFFVLFGLAWVFPAMAVIRWMLRPDN</sequence>
<name>G4R6I8_PELHB</name>
<evidence type="ECO:0000313" key="2">
    <source>
        <dbReference type="EMBL" id="AEQ51184.1"/>
    </source>
</evidence>